<sequence length="411" mass="48157">MKNLFFIISFVWIFWFIDCDDKIDDNFYKNISYSTKLTNFLLKKHERYAPPDDKVQILLGIDLVKIVALNELKQRIVVQVLIYEEWIDKTLSWNPADFDGIQKTWISPDKIWVSDITVLNALDLMNTLESFRMPVEVYYTGEIFRSYPALYTAACDIAIANFPLDAQKCYLDIASWGYAKDKLVIKFSNRSSLDYYRQNEEWALEAVTFEELVYEYEDSGHSKARFSIRMTRKPLHYITFLVIPCYMICILGIAGLFARFSTRPERQERFTLGITAIVSVAVYGTVVAEKIPHTSREVPMLLNYFLLDLLMLTLATIATNFVMNLNYLSPKKKTKMPPNFLRRWLVRDKIEASILYKPIDEKAFELWSQIAYRLDQMFFIIFFIGLTIPTIIVTIRCAERLNIPDNYVVEK</sequence>
<accession>A0AC34QE71</accession>
<evidence type="ECO:0000313" key="1">
    <source>
        <dbReference type="Proteomes" id="UP000887576"/>
    </source>
</evidence>
<dbReference type="WBParaSite" id="JU765_v2.g15420.t1">
    <property type="protein sequence ID" value="JU765_v2.g15420.t1"/>
    <property type="gene ID" value="JU765_v2.g15420"/>
</dbReference>
<organism evidence="1 2">
    <name type="scientific">Panagrolaimus sp. JU765</name>
    <dbReference type="NCBI Taxonomy" id="591449"/>
    <lineage>
        <taxon>Eukaryota</taxon>
        <taxon>Metazoa</taxon>
        <taxon>Ecdysozoa</taxon>
        <taxon>Nematoda</taxon>
        <taxon>Chromadorea</taxon>
        <taxon>Rhabditida</taxon>
        <taxon>Tylenchina</taxon>
        <taxon>Panagrolaimomorpha</taxon>
        <taxon>Panagrolaimoidea</taxon>
        <taxon>Panagrolaimidae</taxon>
        <taxon>Panagrolaimus</taxon>
    </lineage>
</organism>
<name>A0AC34QE71_9BILA</name>
<proteinExistence type="predicted"/>
<dbReference type="Proteomes" id="UP000887576">
    <property type="component" value="Unplaced"/>
</dbReference>
<evidence type="ECO:0000313" key="2">
    <source>
        <dbReference type="WBParaSite" id="JU765_v2.g15420.t1"/>
    </source>
</evidence>
<reference evidence="2" key="1">
    <citation type="submission" date="2022-11" db="UniProtKB">
        <authorList>
            <consortium name="WormBaseParasite"/>
        </authorList>
    </citation>
    <scope>IDENTIFICATION</scope>
</reference>
<protein>
    <submittedName>
        <fullName evidence="2">Neurotransmitter-gated ion-channel ligand-binding domain-containing protein</fullName>
    </submittedName>
</protein>